<comment type="caution">
    <text evidence="1">The sequence shown here is derived from an EMBL/GenBank/DDBJ whole genome shotgun (WGS) entry which is preliminary data.</text>
</comment>
<dbReference type="AlphaFoldDB" id="A0A445E8E1"/>
<name>A0A445E8E1_ARAHY</name>
<dbReference type="EMBL" id="SDMP01000002">
    <property type="protein sequence ID" value="RYR71721.1"/>
    <property type="molecule type" value="Genomic_DNA"/>
</dbReference>
<keyword evidence="2" id="KW-1185">Reference proteome</keyword>
<organism evidence="1 2">
    <name type="scientific">Arachis hypogaea</name>
    <name type="common">Peanut</name>
    <dbReference type="NCBI Taxonomy" id="3818"/>
    <lineage>
        <taxon>Eukaryota</taxon>
        <taxon>Viridiplantae</taxon>
        <taxon>Streptophyta</taxon>
        <taxon>Embryophyta</taxon>
        <taxon>Tracheophyta</taxon>
        <taxon>Spermatophyta</taxon>
        <taxon>Magnoliopsida</taxon>
        <taxon>eudicotyledons</taxon>
        <taxon>Gunneridae</taxon>
        <taxon>Pentapetalae</taxon>
        <taxon>rosids</taxon>
        <taxon>fabids</taxon>
        <taxon>Fabales</taxon>
        <taxon>Fabaceae</taxon>
        <taxon>Papilionoideae</taxon>
        <taxon>50 kb inversion clade</taxon>
        <taxon>dalbergioids sensu lato</taxon>
        <taxon>Dalbergieae</taxon>
        <taxon>Pterocarpus clade</taxon>
        <taxon>Arachis</taxon>
    </lineage>
</organism>
<gene>
    <name evidence="1" type="ORF">Ahy_A02g005953</name>
</gene>
<protein>
    <submittedName>
        <fullName evidence="1">Uncharacterized protein</fullName>
    </submittedName>
</protein>
<evidence type="ECO:0000313" key="1">
    <source>
        <dbReference type="EMBL" id="RYR71721.1"/>
    </source>
</evidence>
<proteinExistence type="predicted"/>
<reference evidence="1 2" key="1">
    <citation type="submission" date="2019-01" db="EMBL/GenBank/DDBJ databases">
        <title>Sequencing of cultivated peanut Arachis hypogaea provides insights into genome evolution and oil improvement.</title>
        <authorList>
            <person name="Chen X."/>
        </authorList>
    </citation>
    <scope>NUCLEOTIDE SEQUENCE [LARGE SCALE GENOMIC DNA]</scope>
    <source>
        <strain evidence="2">cv. Fuhuasheng</strain>
        <tissue evidence="1">Leaves</tissue>
    </source>
</reference>
<accession>A0A445E8E1</accession>
<dbReference type="Proteomes" id="UP000289738">
    <property type="component" value="Chromosome A02"/>
</dbReference>
<sequence length="104" mass="12219">MILPGSSYEYCPEVLPTMKCKFGGFQEFMQIQKYFVQQLEELFLTTVMVSNIMRRVREVETQEYIEWSFIALGRVLHFLKSNSVKDMNDDACKELHMIILLGGR</sequence>
<evidence type="ECO:0000313" key="2">
    <source>
        <dbReference type="Proteomes" id="UP000289738"/>
    </source>
</evidence>